<dbReference type="SMART" id="SM00490">
    <property type="entry name" value="HELICc"/>
    <property type="match status" value="1"/>
</dbReference>
<keyword evidence="2" id="KW-0067">ATP-binding</keyword>
<dbReference type="GO" id="GO:0016787">
    <property type="term" value="F:hydrolase activity"/>
    <property type="evidence" value="ECO:0007669"/>
    <property type="project" value="InterPro"/>
</dbReference>
<keyword evidence="7" id="KW-1185">Reference proteome</keyword>
<dbReference type="EMBL" id="CCDI010000001">
    <property type="protein sequence ID" value="CDQ22723.1"/>
    <property type="molecule type" value="Genomic_DNA"/>
</dbReference>
<dbReference type="InterPro" id="IPR001650">
    <property type="entry name" value="Helicase_C-like"/>
</dbReference>
<dbReference type="GO" id="GO:0043138">
    <property type="term" value="F:3'-5' DNA helicase activity"/>
    <property type="evidence" value="ECO:0007669"/>
    <property type="project" value="TreeGrafter"/>
</dbReference>
<gene>
    <name evidence="6" type="primary">mfd_1</name>
    <name evidence="6" type="ORF">BN983_00938</name>
</gene>
<dbReference type="GO" id="GO:0003677">
    <property type="term" value="F:DNA binding"/>
    <property type="evidence" value="ECO:0007669"/>
    <property type="project" value="UniProtKB-KW"/>
</dbReference>
<dbReference type="PANTHER" id="PTHR30580">
    <property type="entry name" value="PRIMOSOMAL PROTEIN N"/>
    <property type="match status" value="1"/>
</dbReference>
<keyword evidence="1" id="KW-0547">Nucleotide-binding</keyword>
<evidence type="ECO:0000313" key="7">
    <source>
        <dbReference type="Proteomes" id="UP000028868"/>
    </source>
</evidence>
<evidence type="ECO:0000259" key="4">
    <source>
        <dbReference type="PROSITE" id="PS51192"/>
    </source>
</evidence>
<reference evidence="7" key="1">
    <citation type="submission" date="2014-03" db="EMBL/GenBank/DDBJ databases">
        <authorList>
            <person name="Urmite Genomes U."/>
        </authorList>
    </citation>
    <scope>NUCLEOTIDE SEQUENCE [LARGE SCALE GENOMIC DNA]</scope>
    <source>
        <strain evidence="7">HD-03</strain>
    </source>
</reference>
<dbReference type="GO" id="GO:0005524">
    <property type="term" value="F:ATP binding"/>
    <property type="evidence" value="ECO:0007669"/>
    <property type="project" value="UniProtKB-KW"/>
</dbReference>
<evidence type="ECO:0000313" key="6">
    <source>
        <dbReference type="EMBL" id="CDQ22723.1"/>
    </source>
</evidence>
<dbReference type="InterPro" id="IPR014001">
    <property type="entry name" value="Helicase_ATP-bd"/>
</dbReference>
<accession>A0A059NYX4</accession>
<feature type="domain" description="Helicase ATP-binding" evidence="4">
    <location>
        <begin position="145"/>
        <end position="297"/>
    </location>
</feature>
<proteinExistence type="predicted"/>
<dbReference type="GO" id="GO:0006270">
    <property type="term" value="P:DNA replication initiation"/>
    <property type="evidence" value="ECO:0007669"/>
    <property type="project" value="TreeGrafter"/>
</dbReference>
<dbReference type="Pfam" id="PF04851">
    <property type="entry name" value="ResIII"/>
    <property type="match status" value="1"/>
</dbReference>
<dbReference type="GO" id="GO:0006302">
    <property type="term" value="P:double-strand break repair"/>
    <property type="evidence" value="ECO:0007669"/>
    <property type="project" value="TreeGrafter"/>
</dbReference>
<evidence type="ECO:0000256" key="2">
    <source>
        <dbReference type="ARBA" id="ARBA00022840"/>
    </source>
</evidence>
<protein>
    <submittedName>
        <fullName evidence="6">Transcription-repair-coupling factor</fullName>
    </submittedName>
</protein>
<dbReference type="InterPro" id="IPR006935">
    <property type="entry name" value="Helicase/UvrB_N"/>
</dbReference>
<evidence type="ECO:0000256" key="1">
    <source>
        <dbReference type="ARBA" id="ARBA00022741"/>
    </source>
</evidence>
<evidence type="ECO:0000259" key="5">
    <source>
        <dbReference type="PROSITE" id="PS51194"/>
    </source>
</evidence>
<keyword evidence="3" id="KW-0238">DNA-binding</keyword>
<reference evidence="6 7" key="2">
    <citation type="submission" date="2014-05" db="EMBL/GenBank/DDBJ databases">
        <title>Draft genome sequence of Halobacillus karajensis HK-03.</title>
        <authorList>
            <person name="Khelaifia S."/>
            <person name="Croce O."/>
            <person name="Lagier J.C."/>
            <person name="Raoult D."/>
        </authorList>
    </citation>
    <scope>NUCLEOTIDE SEQUENCE [LARGE SCALE GENOMIC DNA]</scope>
    <source>
        <strain evidence="6 7">HD-03</strain>
    </source>
</reference>
<dbReference type="RefSeq" id="WP_051744009.1">
    <property type="nucleotide sequence ID" value="NZ_CCDH010000001.1"/>
</dbReference>
<dbReference type="PANTHER" id="PTHR30580:SF1">
    <property type="entry name" value="COMF OPERON PROTEIN 1"/>
    <property type="match status" value="1"/>
</dbReference>
<feature type="domain" description="Helicase C-terminal" evidence="5">
    <location>
        <begin position="329"/>
        <end position="471"/>
    </location>
</feature>
<evidence type="ECO:0000256" key="3">
    <source>
        <dbReference type="ARBA" id="ARBA00023125"/>
    </source>
</evidence>
<name>A0A059NYX4_9BACI</name>
<dbReference type="SUPFAM" id="SSF52540">
    <property type="entry name" value="P-loop containing nucleoside triphosphate hydrolases"/>
    <property type="match status" value="1"/>
</dbReference>
<dbReference type="PROSITE" id="PS51194">
    <property type="entry name" value="HELICASE_CTER"/>
    <property type="match status" value="1"/>
</dbReference>
<organism evidence="6 7">
    <name type="scientific">Halobacillus karajensis</name>
    <dbReference type="NCBI Taxonomy" id="195088"/>
    <lineage>
        <taxon>Bacteria</taxon>
        <taxon>Bacillati</taxon>
        <taxon>Bacillota</taxon>
        <taxon>Bacilli</taxon>
        <taxon>Bacillales</taxon>
        <taxon>Bacillaceae</taxon>
        <taxon>Halobacillus</taxon>
    </lineage>
</organism>
<dbReference type="Pfam" id="PF00271">
    <property type="entry name" value="Helicase_C"/>
    <property type="match status" value="1"/>
</dbReference>
<dbReference type="InterPro" id="IPR027417">
    <property type="entry name" value="P-loop_NTPase"/>
</dbReference>
<comment type="caution">
    <text evidence="6">The sequence shown here is derived from an EMBL/GenBank/DDBJ whole genome shotgun (WGS) entry which is preliminary data.</text>
</comment>
<dbReference type="SMART" id="SM00487">
    <property type="entry name" value="DEXDc"/>
    <property type="match status" value="1"/>
</dbReference>
<dbReference type="Proteomes" id="UP000028868">
    <property type="component" value="Unassembled WGS sequence"/>
</dbReference>
<dbReference type="GO" id="GO:0006310">
    <property type="term" value="P:DNA recombination"/>
    <property type="evidence" value="ECO:0007669"/>
    <property type="project" value="TreeGrafter"/>
</dbReference>
<sequence length="471" mass="53058">MIKIFKNYLHNDFSWVPQQNPPHNHPAIAGKLLLPQEIPFSNQQIEQLLQQSILTKIESMESFAWGHRCRRCGNTKTYLFAKMPHASCQKECLYCRACIQMGRVMACEPFLYGSSSVQWPAYESPCSWSGELTVHQQKAADELTGLVKTGHGEKLIWAVCGAGKTEILFPAITAALHKGKRVCLATPRTDVVRELLPRFQKSFPDVNIQALYGDSPEKDGNASFIIATTHQLLRFARAFDVMIIDEVDAFPFHNDPSLHYASERAAKPVSAIIYLTATPRKKQKKRVRSKDLPAVFIPKRFHGHPLPVPKLKLAPTLHRCLKNNQLPPKLLHHISTQQSTPRQLLLFLPSIKRAEEIAASLKKLNYEVQAVHAEDSQRAEKITAFRNKEYRVLVTTTILERGVTFPSVDVFVIDAGHVVFDEAALVQIAGRAGRSPDDPTGEVVFYHIGKTDEMLDAISSIQYMNRLGRKL</sequence>
<dbReference type="AlphaFoldDB" id="A0A059NYX4"/>
<dbReference type="Gene3D" id="3.40.50.300">
    <property type="entry name" value="P-loop containing nucleotide triphosphate hydrolases"/>
    <property type="match status" value="2"/>
</dbReference>
<dbReference type="PROSITE" id="PS51192">
    <property type="entry name" value="HELICASE_ATP_BIND_1"/>
    <property type="match status" value="1"/>
</dbReference>